<evidence type="ECO:0000259" key="14">
    <source>
        <dbReference type="Pfam" id="PF13244"/>
    </source>
</evidence>
<protein>
    <submittedName>
        <fullName evidence="16">Na+/H+ antiporter subunit A</fullName>
    </submittedName>
</protein>
<accession>A0A9D2LBN3</accession>
<dbReference type="InterPro" id="IPR046806">
    <property type="entry name" value="MrpA_C/MbhE"/>
</dbReference>
<keyword evidence="6 10" id="KW-1133">Transmembrane helix</keyword>
<dbReference type="Pfam" id="PF00361">
    <property type="entry name" value="Proton_antipo_M"/>
    <property type="match status" value="1"/>
</dbReference>
<evidence type="ECO:0000256" key="5">
    <source>
        <dbReference type="ARBA" id="ARBA00022692"/>
    </source>
</evidence>
<proteinExistence type="predicted"/>
<dbReference type="Pfam" id="PF13244">
    <property type="entry name" value="MbhD"/>
    <property type="match status" value="1"/>
</dbReference>
<name>A0A9D2LBN3_9MICO</name>
<evidence type="ECO:0000256" key="4">
    <source>
        <dbReference type="ARBA" id="ARBA00022475"/>
    </source>
</evidence>
<organism evidence="16 17">
    <name type="scientific">Candidatus Brachybacterium merdavium</name>
    <dbReference type="NCBI Taxonomy" id="2838513"/>
    <lineage>
        <taxon>Bacteria</taxon>
        <taxon>Bacillati</taxon>
        <taxon>Actinomycetota</taxon>
        <taxon>Actinomycetes</taxon>
        <taxon>Micrococcales</taxon>
        <taxon>Dermabacteraceae</taxon>
        <taxon>Brachybacterium</taxon>
    </lineage>
</organism>
<feature type="transmembrane region" description="Helical" evidence="10">
    <location>
        <begin position="129"/>
        <end position="146"/>
    </location>
</feature>
<evidence type="ECO:0000259" key="11">
    <source>
        <dbReference type="Pfam" id="PF00361"/>
    </source>
</evidence>
<feature type="transmembrane region" description="Helical" evidence="10">
    <location>
        <begin position="204"/>
        <end position="229"/>
    </location>
</feature>
<keyword evidence="4" id="KW-1003">Cell membrane</keyword>
<dbReference type="Proteomes" id="UP000823823">
    <property type="component" value="Unassembled WGS sequence"/>
</dbReference>
<feature type="domain" description="NADH-Ubiquinone oxidoreductase (complex I) chain 5 N-terminal" evidence="12">
    <location>
        <begin position="60"/>
        <end position="108"/>
    </location>
</feature>
<evidence type="ECO:0000256" key="8">
    <source>
        <dbReference type="ARBA" id="ARBA00023136"/>
    </source>
</evidence>
<feature type="transmembrane region" description="Helical" evidence="10">
    <location>
        <begin position="752"/>
        <end position="769"/>
    </location>
</feature>
<evidence type="ECO:0000259" key="15">
    <source>
        <dbReference type="Pfam" id="PF20501"/>
    </source>
</evidence>
<evidence type="ECO:0000256" key="3">
    <source>
        <dbReference type="ARBA" id="ARBA00022449"/>
    </source>
</evidence>
<keyword evidence="5 9" id="KW-0812">Transmembrane</keyword>
<feature type="transmembrane region" description="Helical" evidence="10">
    <location>
        <begin position="296"/>
        <end position="316"/>
    </location>
</feature>
<evidence type="ECO:0000313" key="16">
    <source>
        <dbReference type="EMBL" id="HJB09654.1"/>
    </source>
</evidence>
<dbReference type="GO" id="GO:0006811">
    <property type="term" value="P:monoatomic ion transport"/>
    <property type="evidence" value="ECO:0007669"/>
    <property type="project" value="UniProtKB-KW"/>
</dbReference>
<feature type="transmembrane region" description="Helical" evidence="10">
    <location>
        <begin position="322"/>
        <end position="345"/>
    </location>
</feature>
<reference evidence="16" key="2">
    <citation type="submission" date="2021-04" db="EMBL/GenBank/DDBJ databases">
        <authorList>
            <person name="Gilroy R."/>
        </authorList>
    </citation>
    <scope>NUCLEOTIDE SEQUENCE</scope>
    <source>
        <strain evidence="16">ChiHjej13B12-24818</strain>
    </source>
</reference>
<dbReference type="InterPro" id="IPR025383">
    <property type="entry name" value="MrpA_C/MbhD"/>
</dbReference>
<dbReference type="EMBL" id="DWZH01000029">
    <property type="protein sequence ID" value="HJB09654.1"/>
    <property type="molecule type" value="Genomic_DNA"/>
</dbReference>
<gene>
    <name evidence="16" type="ORF">H9786_03830</name>
</gene>
<dbReference type="PRINTS" id="PR01434">
    <property type="entry name" value="NADHDHGNASE5"/>
</dbReference>
<evidence type="ECO:0000256" key="9">
    <source>
        <dbReference type="RuleBase" id="RU000320"/>
    </source>
</evidence>
<dbReference type="GO" id="GO:0015297">
    <property type="term" value="F:antiporter activity"/>
    <property type="evidence" value="ECO:0007669"/>
    <property type="project" value="UniProtKB-KW"/>
</dbReference>
<evidence type="ECO:0000256" key="10">
    <source>
        <dbReference type="SAM" id="Phobius"/>
    </source>
</evidence>
<feature type="transmembrane region" description="Helical" evidence="10">
    <location>
        <begin position="496"/>
        <end position="517"/>
    </location>
</feature>
<keyword evidence="3" id="KW-0050">Antiport</keyword>
<feature type="transmembrane region" description="Helical" evidence="10">
    <location>
        <begin position="446"/>
        <end position="466"/>
    </location>
</feature>
<feature type="transmembrane region" description="Helical" evidence="10">
    <location>
        <begin position="654"/>
        <end position="672"/>
    </location>
</feature>
<feature type="domain" description="NADH:quinone oxidoreductase/Mrp antiporter transmembrane" evidence="11">
    <location>
        <begin position="125"/>
        <end position="416"/>
    </location>
</feature>
<dbReference type="NCBIfam" id="NF009284">
    <property type="entry name" value="PRK12644.1"/>
    <property type="match status" value="1"/>
</dbReference>
<evidence type="ECO:0000313" key="17">
    <source>
        <dbReference type="Proteomes" id="UP000823823"/>
    </source>
</evidence>
<keyword evidence="8 10" id="KW-0472">Membrane</keyword>
<feature type="transmembrane region" description="Helical" evidence="10">
    <location>
        <begin position="269"/>
        <end position="289"/>
    </location>
</feature>
<feature type="transmembrane region" description="Helical" evidence="10">
    <location>
        <begin position="862"/>
        <end position="881"/>
    </location>
</feature>
<feature type="transmembrane region" description="Helical" evidence="10">
    <location>
        <begin position="241"/>
        <end position="257"/>
    </location>
</feature>
<feature type="transmembrane region" description="Helical" evidence="10">
    <location>
        <begin position="74"/>
        <end position="93"/>
    </location>
</feature>
<evidence type="ECO:0000256" key="7">
    <source>
        <dbReference type="ARBA" id="ARBA00023065"/>
    </source>
</evidence>
<reference evidence="16" key="1">
    <citation type="journal article" date="2021" name="PeerJ">
        <title>Extensive microbial diversity within the chicken gut microbiome revealed by metagenomics and culture.</title>
        <authorList>
            <person name="Gilroy R."/>
            <person name="Ravi A."/>
            <person name="Getino M."/>
            <person name="Pursley I."/>
            <person name="Horton D.L."/>
            <person name="Alikhan N.F."/>
            <person name="Baker D."/>
            <person name="Gharbi K."/>
            <person name="Hall N."/>
            <person name="Watson M."/>
            <person name="Adriaenssens E.M."/>
            <person name="Foster-Nyarko E."/>
            <person name="Jarju S."/>
            <person name="Secka A."/>
            <person name="Antonio M."/>
            <person name="Oren A."/>
            <person name="Chaudhuri R.R."/>
            <person name="La Ragione R."/>
            <person name="Hildebrand F."/>
            <person name="Pallen M.J."/>
        </authorList>
    </citation>
    <scope>NUCLEOTIDE SEQUENCE</scope>
    <source>
        <strain evidence="16">ChiHjej13B12-24818</strain>
    </source>
</reference>
<dbReference type="InterPro" id="IPR050616">
    <property type="entry name" value="CPA3_Na-H_Antiporter_A"/>
</dbReference>
<dbReference type="Pfam" id="PF04039">
    <property type="entry name" value="MnhB"/>
    <property type="match status" value="1"/>
</dbReference>
<evidence type="ECO:0000256" key="1">
    <source>
        <dbReference type="ARBA" id="ARBA00004651"/>
    </source>
</evidence>
<dbReference type="InterPro" id="IPR001516">
    <property type="entry name" value="Proton_antipo_N"/>
</dbReference>
<dbReference type="AlphaFoldDB" id="A0A9D2LBN3"/>
<feature type="transmembrane region" description="Helical" evidence="10">
    <location>
        <begin position="602"/>
        <end position="621"/>
    </location>
</feature>
<comment type="subcellular location">
    <subcellularLocation>
        <location evidence="1">Cell membrane</location>
        <topology evidence="1">Multi-pass membrane protein</topology>
    </subcellularLocation>
    <subcellularLocation>
        <location evidence="9">Membrane</location>
        <topology evidence="9">Multi-pass membrane protein</topology>
    </subcellularLocation>
</comment>
<dbReference type="InterPro" id="IPR001750">
    <property type="entry name" value="ND/Mrp_TM"/>
</dbReference>
<feature type="transmembrane region" description="Helical" evidence="10">
    <location>
        <begin position="572"/>
        <end position="590"/>
    </location>
</feature>
<feature type="transmembrane region" description="Helical" evidence="10">
    <location>
        <begin position="628"/>
        <end position="648"/>
    </location>
</feature>
<evidence type="ECO:0000256" key="2">
    <source>
        <dbReference type="ARBA" id="ARBA00022448"/>
    </source>
</evidence>
<dbReference type="Pfam" id="PF00662">
    <property type="entry name" value="Proton_antipo_N"/>
    <property type="match status" value="1"/>
</dbReference>
<feature type="transmembrane region" description="Helical" evidence="10">
    <location>
        <begin position="158"/>
        <end position="184"/>
    </location>
</feature>
<feature type="transmembrane region" description="Helical" evidence="10">
    <location>
        <begin position="893"/>
        <end position="916"/>
    </location>
</feature>
<dbReference type="InterPro" id="IPR007182">
    <property type="entry name" value="MnhB"/>
</dbReference>
<feature type="transmembrane region" description="Helical" evidence="10">
    <location>
        <begin position="105"/>
        <end position="123"/>
    </location>
</feature>
<feature type="transmembrane region" description="Helical" evidence="10">
    <location>
        <begin position="366"/>
        <end position="386"/>
    </location>
</feature>
<feature type="transmembrane region" description="Helical" evidence="10">
    <location>
        <begin position="406"/>
        <end position="426"/>
    </location>
</feature>
<evidence type="ECO:0000256" key="6">
    <source>
        <dbReference type="ARBA" id="ARBA00022989"/>
    </source>
</evidence>
<evidence type="ECO:0000259" key="13">
    <source>
        <dbReference type="Pfam" id="PF04039"/>
    </source>
</evidence>
<comment type="caution">
    <text evidence="16">The sequence shown here is derived from an EMBL/GenBank/DDBJ whole genome shotgun (WGS) entry which is preliminary data.</text>
</comment>
<dbReference type="GO" id="GO:0005886">
    <property type="term" value="C:plasma membrane"/>
    <property type="evidence" value="ECO:0007669"/>
    <property type="project" value="UniProtKB-SubCell"/>
</dbReference>
<keyword evidence="7" id="KW-0406">Ion transport</keyword>
<sequence>MYTMLLAHLVAALVGPVLVRAMGRNAFFLLALAPGASTVWLATLDPGALAETPLEVSVPWIPIFGIDLAFRLDTLSWVMAMIATGIGAIVLLYCARYFQDTEPGLGRFAGVLTAFAGAMIGLVLADDVMVLYTFWELTTVFSYLLIGHYQDKQSSRRAAMNALISTTAGGLAMLVGLLMFAHAAGSMLLSDIMASGIWADADPYLIVAMLLVLAGAMTKSALVPTHFWLPGAMAAPTPVSAYLHAAAMVKAGVYLILRMAPALTHMETISVLIAVFGAATMLLGGWRALRQTDIKLLLAYGTVSQLGFLSAVAGLATHDALLAGLAMLIAHSLFKAPLFMVVGVIDKKFGTRDLRVLSGVWKVAPVVTVIGLISAASMAAVPPLFGFVAKESLYTALWYGGGWQRIILFILVAGSVLTVAYSWRFAAGAFGTAPGAPPVEKPAISVLFWLPPAVVAAGSVALPVVAAPVEEILRGFSGIMPETNGGATELVVVPHVGVPLLLSALTLALGAVLCVLARPFAKLQRTISPQTWGREALQEWTDSERLFRRIMRGLDALAVVVTPLFQRGSLPYTLGMMLLVLIGLTVPVALTQTPVPTNLVLFEHPVELLVLPVAALAAVGAARSRRRLRAVFLISVTGYVVALLFLVAGAPDVATTQVLVETAMTVVLVLVLRRLPIHFSRRPLRIGAWGRWGIAISTAVVLCGTALYAADARYREALGRGLIEPAYEVGGGHNVVNVTLVDARVWDTLGEISVLLVVATGVASLIFVTRREQSISRVRDLDEGVSIWHRRPDTDLPKNVLDFDARPDDVAGGNRWRTWLSAGLTLAPERRMVILEVVTRIAFPLMMTFSLFLLMAGHNEPGGGFVGGLVAGLALVLRYLAGGRYELSEAAPVQAGFVLGSGMVIAVTAGVLPLLFGGTVFASATPVLHVPLLGELHFPSALLFDFGVYLVVVGVMLDFLRSLGAQIDQQQEAESDAR</sequence>
<dbReference type="PANTHER" id="PTHR43373:SF1">
    <property type="entry name" value="NA(+)_H(+) ANTIPORTER SUBUNIT A"/>
    <property type="match status" value="1"/>
</dbReference>
<evidence type="ECO:0000259" key="12">
    <source>
        <dbReference type="Pfam" id="PF00662"/>
    </source>
</evidence>
<feature type="transmembrane region" description="Helical" evidence="10">
    <location>
        <begin position="936"/>
        <end position="960"/>
    </location>
</feature>
<feature type="transmembrane region" description="Helical" evidence="10">
    <location>
        <begin position="837"/>
        <end position="856"/>
    </location>
</feature>
<feature type="transmembrane region" description="Helical" evidence="10">
    <location>
        <begin position="692"/>
        <end position="710"/>
    </location>
</feature>
<feature type="domain" description="MrpA C-terminal/MbhE" evidence="15">
    <location>
        <begin position="706"/>
        <end position="767"/>
    </location>
</feature>
<dbReference type="Pfam" id="PF20501">
    <property type="entry name" value="MbhE"/>
    <property type="match status" value="1"/>
</dbReference>
<feature type="domain" description="Na+/H+ antiporter MnhB subunit-related protein" evidence="13">
    <location>
        <begin position="834"/>
        <end position="957"/>
    </location>
</feature>
<feature type="domain" description="MrpA C-terminal/MbhD" evidence="14">
    <location>
        <begin position="614"/>
        <end position="676"/>
    </location>
</feature>
<dbReference type="PANTHER" id="PTHR43373">
    <property type="entry name" value="NA(+)/H(+) ANTIPORTER SUBUNIT"/>
    <property type="match status" value="1"/>
</dbReference>
<keyword evidence="2" id="KW-0813">Transport</keyword>